<dbReference type="Gene3D" id="1.10.760.10">
    <property type="entry name" value="Cytochrome c-like domain"/>
    <property type="match status" value="1"/>
</dbReference>
<comment type="caution">
    <text evidence="7">The sequence shown here is derived from an EMBL/GenBank/DDBJ whole genome shotgun (WGS) entry which is preliminary data.</text>
</comment>
<reference evidence="7 8" key="1">
    <citation type="journal article" date="2016" name="Environ. Microbiol.">
        <title>New Methyloceanibacter diversity from North Sea sediments includes methanotroph containing solely the soluble methane monooxygenase.</title>
        <authorList>
            <person name="Vekeman B."/>
            <person name="Kerckhof F.M."/>
            <person name="Cremers G."/>
            <person name="de Vos P."/>
            <person name="Vandamme P."/>
            <person name="Boon N."/>
            <person name="Op den Camp H.J."/>
            <person name="Heylen K."/>
        </authorList>
    </citation>
    <scope>NUCLEOTIDE SEQUENCE [LARGE SCALE GENOMIC DNA]</scope>
    <source>
        <strain evidence="7 8">R-67175</strain>
    </source>
</reference>
<evidence type="ECO:0000256" key="1">
    <source>
        <dbReference type="ARBA" id="ARBA00022617"/>
    </source>
</evidence>
<dbReference type="GO" id="GO:0020037">
    <property type="term" value="F:heme binding"/>
    <property type="evidence" value="ECO:0007669"/>
    <property type="project" value="InterPro"/>
</dbReference>
<evidence type="ECO:0000259" key="6">
    <source>
        <dbReference type="PROSITE" id="PS51007"/>
    </source>
</evidence>
<dbReference type="GO" id="GO:0009055">
    <property type="term" value="F:electron transfer activity"/>
    <property type="evidence" value="ECO:0007669"/>
    <property type="project" value="InterPro"/>
</dbReference>
<dbReference type="InterPro" id="IPR036909">
    <property type="entry name" value="Cyt_c-like_dom_sf"/>
</dbReference>
<dbReference type="AlphaFoldDB" id="A0A1E3W990"/>
<keyword evidence="3 4" id="KW-0408">Iron</keyword>
<evidence type="ECO:0000313" key="7">
    <source>
        <dbReference type="EMBL" id="ODS01657.1"/>
    </source>
</evidence>
<dbReference type="SUPFAM" id="SSF46626">
    <property type="entry name" value="Cytochrome c"/>
    <property type="match status" value="1"/>
</dbReference>
<dbReference type="EMBL" id="LPWF01000004">
    <property type="protein sequence ID" value="ODS01657.1"/>
    <property type="molecule type" value="Genomic_DNA"/>
</dbReference>
<proteinExistence type="predicted"/>
<dbReference type="GO" id="GO:0046872">
    <property type="term" value="F:metal ion binding"/>
    <property type="evidence" value="ECO:0007669"/>
    <property type="project" value="UniProtKB-KW"/>
</dbReference>
<evidence type="ECO:0000256" key="5">
    <source>
        <dbReference type="SAM" id="MobiDB-lite"/>
    </source>
</evidence>
<dbReference type="PROSITE" id="PS51007">
    <property type="entry name" value="CYTC"/>
    <property type="match status" value="1"/>
</dbReference>
<keyword evidence="2 4" id="KW-0479">Metal-binding</keyword>
<evidence type="ECO:0000256" key="2">
    <source>
        <dbReference type="ARBA" id="ARBA00022723"/>
    </source>
</evidence>
<keyword evidence="8" id="KW-1185">Reference proteome</keyword>
<evidence type="ECO:0000256" key="4">
    <source>
        <dbReference type="PROSITE-ProRule" id="PRU00433"/>
    </source>
</evidence>
<evidence type="ECO:0000313" key="8">
    <source>
        <dbReference type="Proteomes" id="UP000094472"/>
    </source>
</evidence>
<feature type="domain" description="Cytochrome c" evidence="6">
    <location>
        <begin position="71"/>
        <end position="136"/>
    </location>
</feature>
<accession>A0A1E3W990</accession>
<evidence type="ECO:0000256" key="3">
    <source>
        <dbReference type="ARBA" id="ARBA00023004"/>
    </source>
</evidence>
<feature type="compositionally biased region" description="Basic and acidic residues" evidence="5">
    <location>
        <begin position="38"/>
        <end position="53"/>
    </location>
</feature>
<dbReference type="OrthoDB" id="9805828at2"/>
<gene>
    <name evidence="7" type="ORF">AUC69_05165</name>
</gene>
<dbReference type="STRING" id="1774969.AUC69_05165"/>
<keyword evidence="1 4" id="KW-0349">Heme</keyword>
<organism evidence="7 8">
    <name type="scientific">Methyloceanibacter superfactus</name>
    <dbReference type="NCBI Taxonomy" id="1774969"/>
    <lineage>
        <taxon>Bacteria</taxon>
        <taxon>Pseudomonadati</taxon>
        <taxon>Pseudomonadota</taxon>
        <taxon>Alphaproteobacteria</taxon>
        <taxon>Hyphomicrobiales</taxon>
        <taxon>Hyphomicrobiaceae</taxon>
        <taxon>Methyloceanibacter</taxon>
    </lineage>
</organism>
<dbReference type="InterPro" id="IPR009056">
    <property type="entry name" value="Cyt_c-like_dom"/>
</dbReference>
<name>A0A1E3W990_9HYPH</name>
<sequence>MKYYYLNKIAMAVLVALLLFFGARTLINIAYEEHEPEKPGFEVAGDEKAHGGAEKPAGGGGSEIIAALQTADPAQGEKDVALCKVCHSFDKGGPTMIGPNLYGVVGHKIAAHEGVNYTAALKGKEGDWTFENLAPG</sequence>
<dbReference type="RefSeq" id="WP_069440530.1">
    <property type="nucleotide sequence ID" value="NZ_LPWF01000004.1"/>
</dbReference>
<protein>
    <recommendedName>
        <fullName evidence="6">Cytochrome c domain-containing protein</fullName>
    </recommendedName>
</protein>
<dbReference type="Proteomes" id="UP000094472">
    <property type="component" value="Unassembled WGS sequence"/>
</dbReference>
<feature type="region of interest" description="Disordered" evidence="5">
    <location>
        <begin position="38"/>
        <end position="60"/>
    </location>
</feature>